<protein>
    <submittedName>
        <fullName evidence="2">Uncharacterized protein</fullName>
    </submittedName>
</protein>
<keyword evidence="3" id="KW-1185">Reference proteome</keyword>
<dbReference type="EMBL" id="JAKRRX010000237">
    <property type="protein sequence ID" value="MCW8336422.1"/>
    <property type="molecule type" value="Genomic_DNA"/>
</dbReference>
<dbReference type="Proteomes" id="UP001155586">
    <property type="component" value="Unassembled WGS sequence"/>
</dbReference>
<feature type="transmembrane region" description="Helical" evidence="1">
    <location>
        <begin position="396"/>
        <end position="418"/>
    </location>
</feature>
<keyword evidence="1" id="KW-0812">Transmembrane</keyword>
<gene>
    <name evidence="2" type="ORF">MD483_21665</name>
</gene>
<dbReference type="AlphaFoldDB" id="A0A9X3CIF4"/>
<keyword evidence="1" id="KW-0472">Membrane</keyword>
<proteinExistence type="predicted"/>
<keyword evidence="1" id="KW-1133">Transmembrane helix</keyword>
<evidence type="ECO:0000313" key="2">
    <source>
        <dbReference type="EMBL" id="MCW8336422.1"/>
    </source>
</evidence>
<evidence type="ECO:0000256" key="1">
    <source>
        <dbReference type="SAM" id="Phobius"/>
    </source>
</evidence>
<feature type="non-terminal residue" evidence="2">
    <location>
        <position position="1"/>
    </location>
</feature>
<evidence type="ECO:0000313" key="3">
    <source>
        <dbReference type="Proteomes" id="UP001155586"/>
    </source>
</evidence>
<comment type="caution">
    <text evidence="2">The sequence shown here is derived from an EMBL/GenBank/DDBJ whole genome shotgun (WGS) entry which is preliminary data.</text>
</comment>
<accession>A0A9X3CIF4</accession>
<name>A0A9X3CIF4_9VIBR</name>
<reference evidence="2" key="1">
    <citation type="submission" date="2022-02" db="EMBL/GenBank/DDBJ databases">
        <title>Vibrio sp. nov., a new bacterium isolated from Bohai sea, China.</title>
        <authorList>
            <person name="Yuan Y."/>
        </authorList>
    </citation>
    <scope>NUCLEOTIDE SEQUENCE</scope>
    <source>
        <strain evidence="2">DBSS07</strain>
    </source>
</reference>
<sequence length="598" mass="66449">GFKLENWQALNAYIDELGNSLLSMENSSDMVTVSGAIANWGGFTGDVRMHEKEWFKALTEPVQLSFIALQKAVSGQAHNSWRAISNFLFPSQMKTTAIPEGLVSNLRLVILEAIVNPEAIVVHNPDYPAQIAAWQKKLRTESEIVRRVSLLESGEVTPANNQLKNMQSAQKKIQKLLSSELPMMVMLKHEAVNNTAKQMLSGAVERSWQQGKQLTQASWDKLGNMGGVVAMLNLWNVSVVLQDIRHKVAQHPNTSLWANPAIREATYATSYAVSAVTAVWRDAKWEILAKDSELLKKSLNRAMAISSASEVATLKTFAKTTAAVSLFGLIATGFETWESYDKFKDSSHAPMERLGYGVKWGATLAQAFVFGVQFLANTLSRGSLIKVSIGSIVASWMLTTLMVTGIVYLIAVIIINVFKRSELEKWLLHSTWGKEPKQWDAVEELTHLEQIIHNPQIQLNSVPNRKPSQWMDSGTNQWQLELMLPAFTKGQSIGLQVTRKPKEKIYSHGTEAKPAVMVNEQSGKWSQDKEEGSPIIYRLALGGSTDDTITVLVTLPFNWQADEEQRLGYVATGSSQGDLTVEPAPKEFATRIIEVRID</sequence>
<organism evidence="2 3">
    <name type="scientific">Vibrio paucivorans</name>
    <dbReference type="NCBI Taxonomy" id="2829489"/>
    <lineage>
        <taxon>Bacteria</taxon>
        <taxon>Pseudomonadati</taxon>
        <taxon>Pseudomonadota</taxon>
        <taxon>Gammaproteobacteria</taxon>
        <taxon>Vibrionales</taxon>
        <taxon>Vibrionaceae</taxon>
        <taxon>Vibrio</taxon>
    </lineage>
</organism>